<dbReference type="PANTHER" id="PTHR12691:SF10">
    <property type="entry name" value="MEDIATOR OF RNA POLYMERASE II TRANSCRIPTION SUBUNIT 23"/>
    <property type="match status" value="1"/>
</dbReference>
<sequence length="591" mass="67919">MKSQAEVLNYFGEANSPNIFVCIIWKCLLETGRVNQICLQVLVKLGARALSKQIRVFADFVIHDYSLLSNGSSEDHTKRITCLHDMVWKYHIISIDRLVLCLMLRYCESKEAQVCNLLLRFLLLKIPAFRDRIHTFVQEVPPDYWKHSDWHQKHQAYHQKWGEKFYFEGLREATNASSHNVAYLPINFGNVCLRFLPVLDVVIHRFIELPPVSAGLESLLHNFGALYKFHDRPITYLYNTLYYYNHMLNQRQASRKKLVSVVIGAFANIRPPNWCLSNVFLENLNTDSEWKPNLEYYCGMVGRLVDTISGNSPFPAFDWRFHEFPSPSAHALYATCVELMSLPVNDKDIGKALFSILYQCAETSRGFEILNNSRTWINAIALILSSLPESYCKVVPQLISEALTNDLAVKDVTPITATLMPENMVTPSSFSYSFYSFQSNAAACSLTLPDLVVAFANAVWYHSSLGHLSLIPGLLRDTFKPLIQNEAQFLFACRLLGPFLFRFYSEKPRCLLEIAKELYAILDVVDKKCPHLYHIDTICDFFYHIKYMFVGDSIKQDIQHYIASLRPVLRNRMQFIAHVGHAREDTASVST</sequence>
<dbReference type="AlphaFoldDB" id="A0A6S7GR36"/>
<comment type="similarity">
    <text evidence="2">Belongs to the Mediator complex subunit 23 family.</text>
</comment>
<feature type="non-terminal residue" evidence="8">
    <location>
        <position position="1"/>
    </location>
</feature>
<dbReference type="InterPro" id="IPR021629">
    <property type="entry name" value="Mediator_Med23"/>
</dbReference>
<reference evidence="8" key="1">
    <citation type="submission" date="2020-04" db="EMBL/GenBank/DDBJ databases">
        <authorList>
            <person name="Alioto T."/>
            <person name="Alioto T."/>
            <person name="Gomez Garrido J."/>
        </authorList>
    </citation>
    <scope>NUCLEOTIDE SEQUENCE</scope>
    <source>
        <strain evidence="8">A484AB</strain>
    </source>
</reference>
<dbReference type="GO" id="GO:0016592">
    <property type="term" value="C:mediator complex"/>
    <property type="evidence" value="ECO:0007669"/>
    <property type="project" value="TreeGrafter"/>
</dbReference>
<dbReference type="GO" id="GO:0006357">
    <property type="term" value="P:regulation of transcription by RNA polymerase II"/>
    <property type="evidence" value="ECO:0007669"/>
    <property type="project" value="TreeGrafter"/>
</dbReference>
<organism evidence="8 9">
    <name type="scientific">Paramuricea clavata</name>
    <name type="common">Red gorgonian</name>
    <name type="synonym">Violescent sea-whip</name>
    <dbReference type="NCBI Taxonomy" id="317549"/>
    <lineage>
        <taxon>Eukaryota</taxon>
        <taxon>Metazoa</taxon>
        <taxon>Cnidaria</taxon>
        <taxon>Anthozoa</taxon>
        <taxon>Octocorallia</taxon>
        <taxon>Malacalcyonacea</taxon>
        <taxon>Plexauridae</taxon>
        <taxon>Paramuricea</taxon>
    </lineage>
</organism>
<dbReference type="PANTHER" id="PTHR12691">
    <property type="entry name" value="MEDIATOR OF RNA POLYMERASE II TRANSCRIPTION SUBUNIT 23"/>
    <property type="match status" value="1"/>
</dbReference>
<keyword evidence="5" id="KW-0804">Transcription</keyword>
<comment type="caution">
    <text evidence="8">The sequence shown here is derived from an EMBL/GenBank/DDBJ whole genome shotgun (WGS) entry which is preliminary data.</text>
</comment>
<keyword evidence="4" id="KW-0805">Transcription regulation</keyword>
<name>A0A6S7GR36_PARCT</name>
<gene>
    <name evidence="8" type="ORF">PACLA_8A078284</name>
</gene>
<dbReference type="Proteomes" id="UP001152795">
    <property type="component" value="Unassembled WGS sequence"/>
</dbReference>
<proteinExistence type="inferred from homology"/>
<dbReference type="GO" id="GO:0010628">
    <property type="term" value="P:positive regulation of gene expression"/>
    <property type="evidence" value="ECO:0007669"/>
    <property type="project" value="TreeGrafter"/>
</dbReference>
<evidence type="ECO:0000256" key="3">
    <source>
        <dbReference type="ARBA" id="ARBA00019696"/>
    </source>
</evidence>
<evidence type="ECO:0000256" key="1">
    <source>
        <dbReference type="ARBA" id="ARBA00004123"/>
    </source>
</evidence>
<evidence type="ECO:0000256" key="5">
    <source>
        <dbReference type="ARBA" id="ARBA00023163"/>
    </source>
</evidence>
<keyword evidence="6" id="KW-0539">Nucleus</keyword>
<dbReference type="Pfam" id="PF11573">
    <property type="entry name" value="Med23"/>
    <property type="match status" value="1"/>
</dbReference>
<dbReference type="EMBL" id="CACRXK020002473">
    <property type="protein sequence ID" value="CAB3994478.1"/>
    <property type="molecule type" value="Genomic_DNA"/>
</dbReference>
<evidence type="ECO:0000256" key="6">
    <source>
        <dbReference type="ARBA" id="ARBA00023242"/>
    </source>
</evidence>
<protein>
    <recommendedName>
        <fullName evidence="3">Mediator of RNA polymerase II transcription subunit 23</fullName>
    </recommendedName>
    <alternativeName>
        <fullName evidence="7">Mediator complex subunit 23</fullName>
    </alternativeName>
</protein>
<evidence type="ECO:0000313" key="8">
    <source>
        <dbReference type="EMBL" id="CAB3994478.1"/>
    </source>
</evidence>
<keyword evidence="9" id="KW-1185">Reference proteome</keyword>
<evidence type="ECO:0000313" key="9">
    <source>
        <dbReference type="Proteomes" id="UP001152795"/>
    </source>
</evidence>
<evidence type="ECO:0000256" key="7">
    <source>
        <dbReference type="ARBA" id="ARBA00031961"/>
    </source>
</evidence>
<evidence type="ECO:0000256" key="2">
    <source>
        <dbReference type="ARBA" id="ARBA00010222"/>
    </source>
</evidence>
<dbReference type="OrthoDB" id="9982951at2759"/>
<evidence type="ECO:0000256" key="4">
    <source>
        <dbReference type="ARBA" id="ARBA00023015"/>
    </source>
</evidence>
<dbReference type="GO" id="GO:0005667">
    <property type="term" value="C:transcription regulator complex"/>
    <property type="evidence" value="ECO:0007669"/>
    <property type="project" value="TreeGrafter"/>
</dbReference>
<accession>A0A6S7GR36</accession>
<comment type="subcellular location">
    <subcellularLocation>
        <location evidence="1">Nucleus</location>
    </subcellularLocation>
</comment>